<evidence type="ECO:0000256" key="5">
    <source>
        <dbReference type="ARBA" id="ARBA00022737"/>
    </source>
</evidence>
<keyword evidence="8" id="KW-0206">Cytoskeleton</keyword>
<dbReference type="SUPFAM" id="SSF50729">
    <property type="entry name" value="PH domain-like"/>
    <property type="match status" value="1"/>
</dbReference>
<feature type="region of interest" description="Disordered" evidence="13">
    <location>
        <begin position="1051"/>
        <end position="1111"/>
    </location>
</feature>
<dbReference type="Gene3D" id="1.10.287.1490">
    <property type="match status" value="1"/>
</dbReference>
<evidence type="ECO:0000256" key="8">
    <source>
        <dbReference type="ARBA" id="ARBA00023212"/>
    </source>
</evidence>
<dbReference type="GO" id="GO:0046931">
    <property type="term" value="P:pore complex assembly"/>
    <property type="evidence" value="ECO:0007669"/>
    <property type="project" value="UniProtKB-ARBA"/>
</dbReference>
<feature type="coiled-coil region" evidence="12">
    <location>
        <begin position="688"/>
        <end position="722"/>
    </location>
</feature>
<evidence type="ECO:0000256" key="2">
    <source>
        <dbReference type="ARBA" id="ARBA00004536"/>
    </source>
</evidence>
<keyword evidence="17" id="KW-1185">Reference proteome</keyword>
<reference evidence="16" key="3">
    <citation type="submission" date="2025-09" db="UniProtKB">
        <authorList>
            <consortium name="Ensembl"/>
        </authorList>
    </citation>
    <scope>IDENTIFICATION</scope>
</reference>
<feature type="domain" description="WW" evidence="15">
    <location>
        <begin position="8"/>
        <end position="41"/>
    </location>
</feature>
<dbReference type="SMART" id="SM00233">
    <property type="entry name" value="PH"/>
    <property type="match status" value="1"/>
</dbReference>
<dbReference type="Pfam" id="PF00169">
    <property type="entry name" value="PH"/>
    <property type="match status" value="1"/>
</dbReference>
<dbReference type="PROSITE" id="PS50020">
    <property type="entry name" value="WW_DOMAIN_2"/>
    <property type="match status" value="1"/>
</dbReference>
<dbReference type="PANTHER" id="PTHR12752">
    <property type="entry name" value="PHOSPHOINOSITOL 3-PHOSPHATE-BINDING PROTEIN"/>
    <property type="match status" value="1"/>
</dbReference>
<proteinExistence type="predicted"/>
<dbReference type="CDD" id="cd00201">
    <property type="entry name" value="WW"/>
    <property type="match status" value="1"/>
</dbReference>
<keyword evidence="6" id="KW-0965">Cell junction</keyword>
<dbReference type="AlphaFoldDB" id="H3CVG9"/>
<feature type="region of interest" description="Disordered" evidence="13">
    <location>
        <begin position="418"/>
        <end position="470"/>
    </location>
</feature>
<dbReference type="Gene3D" id="2.30.29.30">
    <property type="entry name" value="Pleckstrin-homology domain (PH domain)/Phosphotyrosine-binding domain (PTB)"/>
    <property type="match status" value="1"/>
</dbReference>
<evidence type="ECO:0000313" key="16">
    <source>
        <dbReference type="Ensembl" id="ENSTNIP00000012253.1"/>
    </source>
</evidence>
<evidence type="ECO:0000256" key="10">
    <source>
        <dbReference type="ARBA" id="ARBA00065235"/>
    </source>
</evidence>
<dbReference type="InterPro" id="IPR057971">
    <property type="entry name" value="PKHA4-7_TBCA"/>
</dbReference>
<dbReference type="STRING" id="99883.ENSTNIP00000012253"/>
<feature type="compositionally biased region" description="Polar residues" evidence="13">
    <location>
        <begin position="301"/>
        <end position="322"/>
    </location>
</feature>
<dbReference type="FunFam" id="2.30.29.30:FF:000103">
    <property type="entry name" value="Pleckstrin homology domain-containing family A member 4"/>
    <property type="match status" value="1"/>
</dbReference>
<dbReference type="OMA" id="FINDKSH"/>
<dbReference type="GO" id="GO:0005813">
    <property type="term" value="C:centrosome"/>
    <property type="evidence" value="ECO:0007669"/>
    <property type="project" value="UniProtKB-SubCell"/>
</dbReference>
<dbReference type="InParanoid" id="H3CVG9"/>
<reference evidence="16" key="2">
    <citation type="submission" date="2025-08" db="UniProtKB">
        <authorList>
            <consortium name="Ensembl"/>
        </authorList>
    </citation>
    <scope>IDENTIFICATION</scope>
</reference>
<dbReference type="Pfam" id="PF25541">
    <property type="entry name" value="TBCA_PH"/>
    <property type="match status" value="1"/>
</dbReference>
<evidence type="ECO:0000256" key="6">
    <source>
        <dbReference type="ARBA" id="ARBA00022949"/>
    </source>
</evidence>
<feature type="region of interest" description="Disordered" evidence="13">
    <location>
        <begin position="121"/>
        <end position="151"/>
    </location>
</feature>
<comment type="subunit">
    <text evidence="10">Interacts with CAMSAP3 and CTNND1. Interacts (via WW domains) with TSPAN33 (via cytoplasmic domain) and with PDZD11; the interaction with TSPAN33 is dependent on PDZD11 being bound to PLEKHA7 and facilitates the docking of ADAM10 to zonula adherens through interaction of TSPAN33 with ADAM10.</text>
</comment>
<feature type="compositionally biased region" description="Basic and acidic residues" evidence="13">
    <location>
        <begin position="949"/>
        <end position="960"/>
    </location>
</feature>
<sequence>MAAPLGRDTLPDCWSYGVCRDGRVFFINDKTRSTTWLHPRTGEPVNSGHMIRLDWKRLQQKGFVLMAAICFIGHNLRATSFRHPVTGQISPENTEYTLENQIEPPMSKSAANSRSPIMVTESPQAMTSGAGDATSGSKNSRGAGKGKVHSFGKRDQAIKRNLNVPVVVRGWLYKQDSSGMRLWKRKWFVLSDYCLFYYKDSREETVLGSIPLPSYVISPVEPDDNISRRYAFKATHTGMRSYIYNRNSVIGSQAEHCGMRTYFFSADTQEDMNGWIRAMNQAALMQQSHAVKREMEKPKTAVQQAFSQTNHIHADQNSSQADRYSRTDREGTPDNGIQLAPCDDARYEFEERVRRCSPAPADGGAHGNGQPAVIQVTLPPEQNGNLVYQRGFVSHVGSEKHVQRKNTLAQVEQWVKVQKGDPQKSALTAEYNLPRRTPPLKPKASTADPTYKPLPKSPLPTGSSSPPATCSLPSDYKYAHDRLSHFRMSTDERLATKEGMVWQLYEWQQRQQFRHGSPTAPIYTGPNFTDAASFRVTMEMPRSVSVPPSPCEVPPSVPYSFKPLSPRRPHTPSERRSVKPLDEMVPGESTSSSSPSHICAQITQQTSQMETRSMPAMGYITHTVSAPTLHGKTADDTYVQLKKDLEYLDLKVTGRESFKADRPARPVKIAESDADAKLSRLCEQDKILQELEAKIGSLKEDKDKLESVLDVLHQQMEQYRDQPAHAEKIAYQQKLLQEDVVHIRAEISQISTEMENAWNEYSRLERDVDWLKAALQAQMNRSNLPQQHEKAQMRKELWRIEDVIAGLSTSKANYQVTISSVTNPERKFVPSMSASSVPLVAESPSSMEEQHSPHLSPSSHALAASSNLSLQPSCQSAAGGLQWVSELWERAKCLPLMHIILFRVQGEDDVPPRPPLPQLYSQEENPPAVPPLPRETTVIRHTSVRGLKRQSDERKRDREIGQYSNGDSKGELRPFLSDPELVGAGDGSSHISVAVCGRDGYQTLPSRGTASFSFSLNQSSSISSYVTLRRAASASGVTVRLERPKSALERLYSGDTAQRQRGKMSADEQLERMKKHQKALVRQRKRTLSHGERHASPTPRAPSSSRPLSADLGSWKREQDFELQLLERAVQGEEAQGSDEWLTFCSTAMSPATNEVDLEPLDYDVDLNKELSLPQKVLIPERYVDSEPEEPLSPQEVEDRHRKVERIKSLLAKSRNSVQNIAPTVAVDRLEVGPLALGSALQEQERIITMSYTLASEASLKSKLVAGQPFTHS</sequence>
<evidence type="ECO:0000256" key="1">
    <source>
        <dbReference type="ARBA" id="ARBA00004300"/>
    </source>
</evidence>
<dbReference type="PROSITE" id="PS50003">
    <property type="entry name" value="PH_DOMAIN"/>
    <property type="match status" value="1"/>
</dbReference>
<dbReference type="SUPFAM" id="SSF51045">
    <property type="entry name" value="WW domain"/>
    <property type="match status" value="1"/>
</dbReference>
<feature type="compositionally biased region" description="Low complexity" evidence="13">
    <location>
        <begin position="1096"/>
        <end position="1110"/>
    </location>
</feature>
<dbReference type="CDD" id="cd13248">
    <property type="entry name" value="PH_PEPP1_2_3"/>
    <property type="match status" value="1"/>
</dbReference>
<dbReference type="Gene3D" id="2.20.70.10">
    <property type="match status" value="1"/>
</dbReference>
<dbReference type="InterPro" id="IPR040392">
    <property type="entry name" value="PKHA4-7_PH"/>
</dbReference>
<evidence type="ECO:0000256" key="11">
    <source>
        <dbReference type="ARBA" id="ARBA00068600"/>
    </source>
</evidence>
<reference evidence="17" key="1">
    <citation type="journal article" date="2004" name="Nature">
        <title>Genome duplication in the teleost fish Tetraodon nigroviridis reveals the early vertebrate proto-karyotype.</title>
        <authorList>
            <person name="Jaillon O."/>
            <person name="Aury J.-M."/>
            <person name="Brunet F."/>
            <person name="Petit J.-L."/>
            <person name="Stange-Thomann N."/>
            <person name="Mauceli E."/>
            <person name="Bouneau L."/>
            <person name="Fischer C."/>
            <person name="Ozouf-Costaz C."/>
            <person name="Bernot A."/>
            <person name="Nicaud S."/>
            <person name="Jaffe D."/>
            <person name="Fisher S."/>
            <person name="Lutfalla G."/>
            <person name="Dossat C."/>
            <person name="Segurens B."/>
            <person name="Dasilva C."/>
            <person name="Salanoubat M."/>
            <person name="Levy M."/>
            <person name="Boudet N."/>
            <person name="Castellano S."/>
            <person name="Anthouard V."/>
            <person name="Jubin C."/>
            <person name="Castelli V."/>
            <person name="Katinka M."/>
            <person name="Vacherie B."/>
            <person name="Biemont C."/>
            <person name="Skalli Z."/>
            <person name="Cattolico L."/>
            <person name="Poulain J."/>
            <person name="De Berardinis V."/>
            <person name="Cruaud C."/>
            <person name="Duprat S."/>
            <person name="Brottier P."/>
            <person name="Coutanceau J.-P."/>
            <person name="Gouzy J."/>
            <person name="Parra G."/>
            <person name="Lardier G."/>
            <person name="Chapple C."/>
            <person name="McKernan K.J."/>
            <person name="McEwan P."/>
            <person name="Bosak S."/>
            <person name="Kellis M."/>
            <person name="Volff J.-N."/>
            <person name="Guigo R."/>
            <person name="Zody M.C."/>
            <person name="Mesirov J."/>
            <person name="Lindblad-Toh K."/>
            <person name="Birren B."/>
            <person name="Nusbaum C."/>
            <person name="Kahn D."/>
            <person name="Robinson-Rechavi M."/>
            <person name="Laudet V."/>
            <person name="Schachter V."/>
            <person name="Quetier F."/>
            <person name="Saurin W."/>
            <person name="Scarpelli C."/>
            <person name="Wincker P."/>
            <person name="Lander E.S."/>
            <person name="Weissenbach J."/>
            <person name="Roest Crollius H."/>
        </authorList>
    </citation>
    <scope>NUCLEOTIDE SEQUENCE [LARGE SCALE GENOMIC DNA]</scope>
</reference>
<evidence type="ECO:0000259" key="15">
    <source>
        <dbReference type="PROSITE" id="PS50020"/>
    </source>
</evidence>
<organism evidence="16 17">
    <name type="scientific">Tetraodon nigroviridis</name>
    <name type="common">Spotted green pufferfish</name>
    <name type="synonym">Chelonodon nigroviridis</name>
    <dbReference type="NCBI Taxonomy" id="99883"/>
    <lineage>
        <taxon>Eukaryota</taxon>
        <taxon>Metazoa</taxon>
        <taxon>Chordata</taxon>
        <taxon>Craniata</taxon>
        <taxon>Vertebrata</taxon>
        <taxon>Euteleostomi</taxon>
        <taxon>Actinopterygii</taxon>
        <taxon>Neopterygii</taxon>
        <taxon>Teleostei</taxon>
        <taxon>Neoteleostei</taxon>
        <taxon>Acanthomorphata</taxon>
        <taxon>Eupercaria</taxon>
        <taxon>Tetraodontiformes</taxon>
        <taxon>Tetradontoidea</taxon>
        <taxon>Tetraodontidae</taxon>
        <taxon>Tetraodon</taxon>
    </lineage>
</organism>
<feature type="region of interest" description="Disordered" evidence="13">
    <location>
        <begin position="297"/>
        <end position="340"/>
    </location>
</feature>
<feature type="compositionally biased region" description="Basic residues" evidence="13">
    <location>
        <begin position="1073"/>
        <end position="1088"/>
    </location>
</feature>
<feature type="region of interest" description="Disordered" evidence="13">
    <location>
        <begin position="839"/>
        <end position="860"/>
    </location>
</feature>
<evidence type="ECO:0000256" key="3">
    <source>
        <dbReference type="ARBA" id="ARBA00022490"/>
    </source>
</evidence>
<dbReference type="SMART" id="SM00456">
    <property type="entry name" value="WW"/>
    <property type="match status" value="1"/>
</dbReference>
<evidence type="ECO:0000256" key="9">
    <source>
        <dbReference type="ARBA" id="ARBA00058388"/>
    </source>
</evidence>
<keyword evidence="5" id="KW-0677">Repeat</keyword>
<feature type="compositionally biased region" description="Polar residues" evidence="13">
    <location>
        <begin position="460"/>
        <end position="470"/>
    </location>
</feature>
<dbReference type="PROSITE" id="PS01159">
    <property type="entry name" value="WW_DOMAIN_1"/>
    <property type="match status" value="1"/>
</dbReference>
<dbReference type="Ensembl" id="ENSTNIT00000012444.1">
    <property type="protein sequence ID" value="ENSTNIP00000012253.1"/>
    <property type="gene ID" value="ENSTNIG00000009385.1"/>
</dbReference>
<dbReference type="HOGENOM" id="CLU_008216_1_0_1"/>
<dbReference type="GO" id="GO:0007155">
    <property type="term" value="P:cell adhesion"/>
    <property type="evidence" value="ECO:0007669"/>
    <property type="project" value="UniProtKB-ARBA"/>
</dbReference>
<keyword evidence="4" id="KW-0597">Phosphoprotein</keyword>
<comment type="subcellular location">
    <subcellularLocation>
        <location evidence="2">Cell junction</location>
        <location evidence="2">Adherens junction</location>
    </subcellularLocation>
    <subcellularLocation>
        <location evidence="1">Cytoplasm</location>
        <location evidence="1">Cytoskeleton</location>
        <location evidence="1">Microtubule organizing center</location>
        <location evidence="1">Centrosome</location>
    </subcellularLocation>
</comment>
<evidence type="ECO:0000256" key="7">
    <source>
        <dbReference type="ARBA" id="ARBA00023054"/>
    </source>
</evidence>
<feature type="compositionally biased region" description="Basic and acidic residues" evidence="13">
    <location>
        <begin position="571"/>
        <end position="582"/>
    </location>
</feature>
<dbReference type="Proteomes" id="UP000007303">
    <property type="component" value="Unassembled WGS sequence"/>
</dbReference>
<dbReference type="InterPro" id="IPR036020">
    <property type="entry name" value="WW_dom_sf"/>
</dbReference>
<keyword evidence="3" id="KW-0963">Cytoplasm</keyword>
<dbReference type="InterPro" id="IPR001202">
    <property type="entry name" value="WW_dom"/>
</dbReference>
<dbReference type="InterPro" id="IPR001849">
    <property type="entry name" value="PH_domain"/>
</dbReference>
<feature type="region of interest" description="Disordered" evidence="13">
    <location>
        <begin position="907"/>
        <end position="981"/>
    </location>
</feature>
<evidence type="ECO:0000313" key="17">
    <source>
        <dbReference type="Proteomes" id="UP000007303"/>
    </source>
</evidence>
<comment type="function">
    <text evidence="9">Required for zonula adherens biogenesis and maintenance. Acts via its interaction with CAMSAP3, which anchors microtubules at their minus-ends to zonula adherens, leading to the recruitment of KIFC3 kinesin to the junctional site. Mediates docking of ADAM10 to zonula adherens through a PDZD11-dependent interaction with the ADAM10-binding protein TSPAN33.</text>
</comment>
<feature type="domain" description="PH" evidence="14">
    <location>
        <begin position="165"/>
        <end position="284"/>
    </location>
</feature>
<evidence type="ECO:0000259" key="14">
    <source>
        <dbReference type="PROSITE" id="PS50003"/>
    </source>
</evidence>
<dbReference type="FunFam" id="2.20.70.10:FF:000027">
    <property type="entry name" value="pleckstrin homology domain-containing family A member 5 isoform X1"/>
    <property type="match status" value="1"/>
</dbReference>
<dbReference type="PANTHER" id="PTHR12752:SF4">
    <property type="entry name" value="PLECKSTRIN HOMOLOGY DOMAIN-CONTAINING FAMILY A MEMBER 7"/>
    <property type="match status" value="1"/>
</dbReference>
<evidence type="ECO:0000256" key="12">
    <source>
        <dbReference type="SAM" id="Coils"/>
    </source>
</evidence>
<feature type="region of interest" description="Disordered" evidence="13">
    <location>
        <begin position="562"/>
        <end position="598"/>
    </location>
</feature>
<evidence type="ECO:0000256" key="13">
    <source>
        <dbReference type="SAM" id="MobiDB-lite"/>
    </source>
</evidence>
<dbReference type="GO" id="GO:0005912">
    <property type="term" value="C:adherens junction"/>
    <property type="evidence" value="ECO:0007669"/>
    <property type="project" value="UniProtKB-SubCell"/>
</dbReference>
<evidence type="ECO:0000256" key="4">
    <source>
        <dbReference type="ARBA" id="ARBA00022553"/>
    </source>
</evidence>
<dbReference type="GeneTree" id="ENSGT00940000155817"/>
<name>H3CVG9_TETNG</name>
<feature type="compositionally biased region" description="Basic and acidic residues" evidence="13">
    <location>
        <begin position="323"/>
        <end position="332"/>
    </location>
</feature>
<accession>H3CVG9</accession>
<dbReference type="InterPro" id="IPR011993">
    <property type="entry name" value="PH-like_dom_sf"/>
</dbReference>
<keyword evidence="7 12" id="KW-0175">Coiled coil</keyword>
<protein>
    <recommendedName>
        <fullName evidence="11">Pleckstrin homology domain-containing family A member 7</fullName>
    </recommendedName>
</protein>
<dbReference type="GO" id="GO:0046930">
    <property type="term" value="C:pore complex"/>
    <property type="evidence" value="ECO:0007669"/>
    <property type="project" value="UniProtKB-ARBA"/>
</dbReference>